<dbReference type="PANTHER" id="PTHR13271:SF137">
    <property type="entry name" value="SET DOMAIN-CONTAINING PROTEIN"/>
    <property type="match status" value="1"/>
</dbReference>
<feature type="domain" description="SET" evidence="1">
    <location>
        <begin position="19"/>
        <end position="246"/>
    </location>
</feature>
<dbReference type="EMBL" id="JAFFGZ010000001">
    <property type="protein sequence ID" value="KAK4649305.1"/>
    <property type="molecule type" value="Genomic_DNA"/>
</dbReference>
<keyword evidence="3" id="KW-1185">Reference proteome</keyword>
<proteinExistence type="predicted"/>
<dbReference type="InterPro" id="IPR001214">
    <property type="entry name" value="SET_dom"/>
</dbReference>
<dbReference type="SUPFAM" id="SSF82199">
    <property type="entry name" value="SET domain"/>
    <property type="match status" value="1"/>
</dbReference>
<dbReference type="Proteomes" id="UP001322138">
    <property type="component" value="Unassembled WGS sequence"/>
</dbReference>
<name>A0ABR0G0T5_9PEZI</name>
<accession>A0ABR0G0T5</accession>
<sequence length="396" mass="45544">MEAYDELLRWASKQGIEVHGIEAKRIPGRGIGIVASKDLKANERLIYVPAASLRTLTTVRPEILKALPPPAPKYKGTPVHALLAAELLLETPTIKKKYAPWHAVVPTRDDILSTLPLAWPTSDHEKLHSLLPYAARAHLTKQKAKFEKDWQLTRDVLLPKLSLSPKGRYSKQEFLYHWLLVNTRTFYHETPATERLTKDDKMALQPVADLLNHSDEGCEVTFDTGCYTISADREYKQGEEVYICYGTHSNDFLMVEYGFCPEENKWDEVCIDEVVLEEMSTARKKWLDGRDFLGKYLIDERNLTGCYRTRVALMLLCTSRGQWERWVDEGEDGGGEVQKMVDRIMVRVLEKYMKRCMEAIGELEGCGPSGEMVLRRWRQIKRLVEKSLEELKVEDN</sequence>
<comment type="caution">
    <text evidence="2">The sequence shown here is derived from an EMBL/GenBank/DDBJ whole genome shotgun (WGS) entry which is preliminary data.</text>
</comment>
<dbReference type="RefSeq" id="XP_062738280.1">
    <property type="nucleotide sequence ID" value="XM_062875051.1"/>
</dbReference>
<evidence type="ECO:0000259" key="1">
    <source>
        <dbReference type="PROSITE" id="PS50280"/>
    </source>
</evidence>
<dbReference type="GeneID" id="87894533"/>
<protein>
    <recommendedName>
        <fullName evidence="1">SET domain-containing protein</fullName>
    </recommendedName>
</protein>
<evidence type="ECO:0000313" key="3">
    <source>
        <dbReference type="Proteomes" id="UP001322138"/>
    </source>
</evidence>
<dbReference type="Gene3D" id="3.90.1410.10">
    <property type="entry name" value="set domain protein methyltransferase, domain 1"/>
    <property type="match status" value="1"/>
</dbReference>
<reference evidence="2 3" key="1">
    <citation type="journal article" date="2023" name="bioRxiv">
        <title>High-quality genome assemblies of four members of thePodospora anserinaspecies complex.</title>
        <authorList>
            <person name="Ament-Velasquez S.L."/>
            <person name="Vogan A.A."/>
            <person name="Wallerman O."/>
            <person name="Hartmann F."/>
            <person name="Gautier V."/>
            <person name="Silar P."/>
            <person name="Giraud T."/>
            <person name="Johannesson H."/>
        </authorList>
    </citation>
    <scope>NUCLEOTIDE SEQUENCE [LARGE SCALE GENOMIC DNA]</scope>
    <source>
        <strain evidence="2 3">CBS 112042</strain>
    </source>
</reference>
<dbReference type="Pfam" id="PF00856">
    <property type="entry name" value="SET"/>
    <property type="match status" value="1"/>
</dbReference>
<dbReference type="InterPro" id="IPR044429">
    <property type="entry name" value="SETD4_SET"/>
</dbReference>
<evidence type="ECO:0000313" key="2">
    <source>
        <dbReference type="EMBL" id="KAK4649305.1"/>
    </source>
</evidence>
<organism evidence="2 3">
    <name type="scientific">Podospora bellae-mahoneyi</name>
    <dbReference type="NCBI Taxonomy" id="2093777"/>
    <lineage>
        <taxon>Eukaryota</taxon>
        <taxon>Fungi</taxon>
        <taxon>Dikarya</taxon>
        <taxon>Ascomycota</taxon>
        <taxon>Pezizomycotina</taxon>
        <taxon>Sordariomycetes</taxon>
        <taxon>Sordariomycetidae</taxon>
        <taxon>Sordariales</taxon>
        <taxon>Podosporaceae</taxon>
        <taxon>Podospora</taxon>
    </lineage>
</organism>
<dbReference type="InterPro" id="IPR050600">
    <property type="entry name" value="SETD3_SETD6_MTase"/>
</dbReference>
<dbReference type="InterPro" id="IPR046341">
    <property type="entry name" value="SET_dom_sf"/>
</dbReference>
<dbReference type="PANTHER" id="PTHR13271">
    <property type="entry name" value="UNCHARACTERIZED PUTATIVE METHYLTRANSFERASE"/>
    <property type="match status" value="1"/>
</dbReference>
<dbReference type="PROSITE" id="PS50280">
    <property type="entry name" value="SET"/>
    <property type="match status" value="1"/>
</dbReference>
<gene>
    <name evidence="2" type="ORF">QC761_117670</name>
</gene>
<dbReference type="CDD" id="cd19177">
    <property type="entry name" value="SET_SETD4"/>
    <property type="match status" value="1"/>
</dbReference>